<gene>
    <name evidence="2" type="ORF">AB0E89_42495</name>
</gene>
<organism evidence="2 3">
    <name type="scientific">Streptomyces sp. 900129855</name>
    <dbReference type="NCBI Taxonomy" id="3155129"/>
    <lineage>
        <taxon>Bacteria</taxon>
        <taxon>Bacillati</taxon>
        <taxon>Actinomycetota</taxon>
        <taxon>Actinomycetes</taxon>
        <taxon>Kitasatosporales</taxon>
        <taxon>Streptomycetaceae</taxon>
        <taxon>Streptomyces</taxon>
    </lineage>
</organism>
<evidence type="ECO:0000259" key="1">
    <source>
        <dbReference type="Pfam" id="PF04149"/>
    </source>
</evidence>
<comment type="caution">
    <text evidence="2">The sequence shown here is derived from an EMBL/GenBank/DDBJ whole genome shotgun (WGS) entry which is preliminary data.</text>
</comment>
<name>A0ABV2ZX33_9ACTN</name>
<keyword evidence="3" id="KW-1185">Reference proteome</keyword>
<dbReference type="InterPro" id="IPR007278">
    <property type="entry name" value="DUF397"/>
</dbReference>
<evidence type="ECO:0000313" key="2">
    <source>
        <dbReference type="EMBL" id="MEU3787126.1"/>
    </source>
</evidence>
<evidence type="ECO:0000313" key="3">
    <source>
        <dbReference type="Proteomes" id="UP001550739"/>
    </source>
</evidence>
<dbReference type="RefSeq" id="WP_361709374.1">
    <property type="nucleotide sequence ID" value="NZ_JBEZVE010000036.1"/>
</dbReference>
<dbReference type="Proteomes" id="UP001550739">
    <property type="component" value="Unassembled WGS sequence"/>
</dbReference>
<reference evidence="2 3" key="1">
    <citation type="submission" date="2024-06" db="EMBL/GenBank/DDBJ databases">
        <title>The Natural Products Discovery Center: Release of the First 8490 Sequenced Strains for Exploring Actinobacteria Biosynthetic Diversity.</title>
        <authorList>
            <person name="Kalkreuter E."/>
            <person name="Kautsar S.A."/>
            <person name="Yang D."/>
            <person name="Bader C.D."/>
            <person name="Teijaro C.N."/>
            <person name="Fluegel L."/>
            <person name="Davis C.M."/>
            <person name="Simpson J.R."/>
            <person name="Lauterbach L."/>
            <person name="Steele A.D."/>
            <person name="Gui C."/>
            <person name="Meng S."/>
            <person name="Li G."/>
            <person name="Viehrig K."/>
            <person name="Ye F."/>
            <person name="Su P."/>
            <person name="Kiefer A.F."/>
            <person name="Nichols A."/>
            <person name="Cepeda A.J."/>
            <person name="Yan W."/>
            <person name="Fan B."/>
            <person name="Jiang Y."/>
            <person name="Adhikari A."/>
            <person name="Zheng C.-J."/>
            <person name="Schuster L."/>
            <person name="Cowan T.M."/>
            <person name="Smanski M.J."/>
            <person name="Chevrette M.G."/>
            <person name="De Carvalho L.P.S."/>
            <person name="Shen B."/>
        </authorList>
    </citation>
    <scope>NUCLEOTIDE SEQUENCE [LARGE SCALE GENOMIC DNA]</scope>
    <source>
        <strain evidence="2 3">NPDC033843</strain>
    </source>
</reference>
<accession>A0ABV2ZX33</accession>
<sequence>MQPFHWQKSSYSGDSSNCVNIAADPTAPNGMVHLRESDEPEVVLTTTPARLQALICGLKGLKAMEGQVRDTTPQLSSRFSSRL</sequence>
<dbReference type="Pfam" id="PF04149">
    <property type="entry name" value="DUF397"/>
    <property type="match status" value="1"/>
</dbReference>
<proteinExistence type="predicted"/>
<protein>
    <submittedName>
        <fullName evidence="2">DUF397 domain-containing protein</fullName>
    </submittedName>
</protein>
<feature type="domain" description="DUF397" evidence="1">
    <location>
        <begin position="5"/>
        <end position="59"/>
    </location>
</feature>
<dbReference type="EMBL" id="JBEZVE010000036">
    <property type="protein sequence ID" value="MEU3787126.1"/>
    <property type="molecule type" value="Genomic_DNA"/>
</dbReference>